<name>A0A9W8GHF7_9FUNG</name>
<dbReference type="InterPro" id="IPR013216">
    <property type="entry name" value="Methyltransf_11"/>
</dbReference>
<dbReference type="GO" id="GO:0032981">
    <property type="term" value="P:mitochondrial respiratory chain complex I assembly"/>
    <property type="evidence" value="ECO:0007669"/>
    <property type="project" value="TreeGrafter"/>
</dbReference>
<dbReference type="AlphaFoldDB" id="A0A9W8GHF7"/>
<dbReference type="Proteomes" id="UP001151516">
    <property type="component" value="Unassembled WGS sequence"/>
</dbReference>
<dbReference type="SUPFAM" id="SSF53335">
    <property type="entry name" value="S-adenosyl-L-methionine-dependent methyltransferases"/>
    <property type="match status" value="1"/>
</dbReference>
<dbReference type="GO" id="GO:0032259">
    <property type="term" value="P:methylation"/>
    <property type="evidence" value="ECO:0007669"/>
    <property type="project" value="UniProtKB-KW"/>
</dbReference>
<accession>A0A9W8GHF7</accession>
<dbReference type="InterPro" id="IPR050602">
    <property type="entry name" value="Malonyl-ACP_OMT"/>
</dbReference>
<feature type="domain" description="Methyltransferase type 11" evidence="3">
    <location>
        <begin position="92"/>
        <end position="184"/>
    </location>
</feature>
<sequence>MNYPLLSRPVRLCSRPWLARAYTSRKESARECLEKAAAPFEVFDRNAKRMQRNRAASRASDSREVDYLKDEVAARLSDRLLDIKRRYHTVVEIGAGCGHLAKAVDDDMMDRLIMCDMANTALERDSATDYAVAVERRIVDEEAPVFEPESLDAVVSSLSMHWVNDLPGMLIQIRKALVPDGVFIGAMFGGDSLFELRTSLQLADIERDGGIAARVSPLTDTRDVGSLLNRAGLTLSTIDVDSILVNYPSMLHLVSDINAMGEGNAVVQRLPFIKRDTLLAASAIYKEMYGNEDGTIPATFQVIYMIGWKPDPSQPKPLARGSGQVSLGEMFNADSHKL</sequence>
<dbReference type="CDD" id="cd02440">
    <property type="entry name" value="AdoMet_MTases"/>
    <property type="match status" value="1"/>
</dbReference>
<evidence type="ECO:0000256" key="2">
    <source>
        <dbReference type="ARBA" id="ARBA00022679"/>
    </source>
</evidence>
<dbReference type="PANTHER" id="PTHR13090:SF1">
    <property type="entry name" value="ARGININE-HYDROXYLASE NDUFAF5, MITOCHONDRIAL"/>
    <property type="match status" value="1"/>
</dbReference>
<proteinExistence type="predicted"/>
<dbReference type="Gene3D" id="3.40.50.150">
    <property type="entry name" value="Vaccinia Virus protein VP39"/>
    <property type="match status" value="1"/>
</dbReference>
<gene>
    <name evidence="4" type="ORF">IWW39_003906</name>
</gene>
<keyword evidence="1" id="KW-0489">Methyltransferase</keyword>
<dbReference type="PANTHER" id="PTHR13090">
    <property type="entry name" value="ARGININE-HYDROXYLASE NDUFAF5, MITOCHONDRIAL"/>
    <property type="match status" value="1"/>
</dbReference>
<dbReference type="GO" id="GO:0005739">
    <property type="term" value="C:mitochondrion"/>
    <property type="evidence" value="ECO:0007669"/>
    <property type="project" value="TreeGrafter"/>
</dbReference>
<comment type="caution">
    <text evidence="4">The sequence shown here is derived from an EMBL/GenBank/DDBJ whole genome shotgun (WGS) entry which is preliminary data.</text>
</comment>
<evidence type="ECO:0000259" key="3">
    <source>
        <dbReference type="Pfam" id="PF08241"/>
    </source>
</evidence>
<dbReference type="InterPro" id="IPR029063">
    <property type="entry name" value="SAM-dependent_MTases_sf"/>
</dbReference>
<dbReference type="OrthoDB" id="16816at2759"/>
<dbReference type="GO" id="GO:0008757">
    <property type="term" value="F:S-adenosylmethionine-dependent methyltransferase activity"/>
    <property type="evidence" value="ECO:0007669"/>
    <property type="project" value="InterPro"/>
</dbReference>
<evidence type="ECO:0000256" key="1">
    <source>
        <dbReference type="ARBA" id="ARBA00022603"/>
    </source>
</evidence>
<keyword evidence="5" id="KW-1185">Reference proteome</keyword>
<organism evidence="4 5">
    <name type="scientific">Coemansia spiralis</name>
    <dbReference type="NCBI Taxonomy" id="417178"/>
    <lineage>
        <taxon>Eukaryota</taxon>
        <taxon>Fungi</taxon>
        <taxon>Fungi incertae sedis</taxon>
        <taxon>Zoopagomycota</taxon>
        <taxon>Kickxellomycotina</taxon>
        <taxon>Kickxellomycetes</taxon>
        <taxon>Kickxellales</taxon>
        <taxon>Kickxellaceae</taxon>
        <taxon>Coemansia</taxon>
    </lineage>
</organism>
<protein>
    <recommendedName>
        <fullName evidence="3">Methyltransferase type 11 domain-containing protein</fullName>
    </recommendedName>
</protein>
<keyword evidence="2" id="KW-0808">Transferase</keyword>
<evidence type="ECO:0000313" key="5">
    <source>
        <dbReference type="Proteomes" id="UP001151516"/>
    </source>
</evidence>
<evidence type="ECO:0000313" key="4">
    <source>
        <dbReference type="EMBL" id="KAJ2686001.1"/>
    </source>
</evidence>
<dbReference type="EMBL" id="JANBTX010000126">
    <property type="protein sequence ID" value="KAJ2686001.1"/>
    <property type="molecule type" value="Genomic_DNA"/>
</dbReference>
<dbReference type="Pfam" id="PF08241">
    <property type="entry name" value="Methyltransf_11"/>
    <property type="match status" value="1"/>
</dbReference>
<reference evidence="4" key="1">
    <citation type="submission" date="2022-07" db="EMBL/GenBank/DDBJ databases">
        <title>Phylogenomic reconstructions and comparative analyses of Kickxellomycotina fungi.</title>
        <authorList>
            <person name="Reynolds N.K."/>
            <person name="Stajich J.E."/>
            <person name="Barry K."/>
            <person name="Grigoriev I.V."/>
            <person name="Crous P."/>
            <person name="Smith M.E."/>
        </authorList>
    </citation>
    <scope>NUCLEOTIDE SEQUENCE</scope>
    <source>
        <strain evidence="4">CBS 109367</strain>
    </source>
</reference>